<dbReference type="GO" id="GO:0022625">
    <property type="term" value="C:cytosolic large ribosomal subunit"/>
    <property type="evidence" value="ECO:0007669"/>
    <property type="project" value="TreeGrafter"/>
</dbReference>
<name>A0A6J5V2Y4_PRUAR</name>
<dbReference type="Pfam" id="PF01196">
    <property type="entry name" value="Ribosomal_L17"/>
    <property type="match status" value="1"/>
</dbReference>
<comment type="similarity">
    <text evidence="1">Belongs to the bacterial ribosomal protein bL17 family.</text>
</comment>
<evidence type="ECO:0000313" key="5">
    <source>
        <dbReference type="Proteomes" id="UP000507222"/>
    </source>
</evidence>
<dbReference type="InterPro" id="IPR036373">
    <property type="entry name" value="Ribosomal_bL17_sf"/>
</dbReference>
<gene>
    <name evidence="4" type="ORF">CURHAP_LOCUS35243</name>
</gene>
<dbReference type="GO" id="GO:0003735">
    <property type="term" value="F:structural constituent of ribosome"/>
    <property type="evidence" value="ECO:0007669"/>
    <property type="project" value="InterPro"/>
</dbReference>
<organism evidence="4 5">
    <name type="scientific">Prunus armeniaca</name>
    <name type="common">Apricot</name>
    <name type="synonym">Armeniaca vulgaris</name>
    <dbReference type="NCBI Taxonomy" id="36596"/>
    <lineage>
        <taxon>Eukaryota</taxon>
        <taxon>Viridiplantae</taxon>
        <taxon>Streptophyta</taxon>
        <taxon>Embryophyta</taxon>
        <taxon>Tracheophyta</taxon>
        <taxon>Spermatophyta</taxon>
        <taxon>Magnoliopsida</taxon>
        <taxon>eudicotyledons</taxon>
        <taxon>Gunneridae</taxon>
        <taxon>Pentapetalae</taxon>
        <taxon>rosids</taxon>
        <taxon>fabids</taxon>
        <taxon>Rosales</taxon>
        <taxon>Rosaceae</taxon>
        <taxon>Amygdaloideae</taxon>
        <taxon>Amygdaleae</taxon>
        <taxon>Prunus</taxon>
    </lineage>
</organism>
<dbReference type="InterPro" id="IPR000456">
    <property type="entry name" value="Ribosomal_bL17"/>
</dbReference>
<dbReference type="PANTHER" id="PTHR14413">
    <property type="entry name" value="RIBOSOMAL PROTEIN L17"/>
    <property type="match status" value="1"/>
</dbReference>
<evidence type="ECO:0000313" key="4">
    <source>
        <dbReference type="EMBL" id="CAB4281994.1"/>
    </source>
</evidence>
<dbReference type="Proteomes" id="UP000507222">
    <property type="component" value="Unassembled WGS sequence"/>
</dbReference>
<dbReference type="PANTHER" id="PTHR14413:SF16">
    <property type="entry name" value="LARGE RIBOSOMAL SUBUNIT PROTEIN BL17M"/>
    <property type="match status" value="1"/>
</dbReference>
<reference evidence="4 5" key="1">
    <citation type="submission" date="2020-05" db="EMBL/GenBank/DDBJ databases">
        <authorList>
            <person name="Campoy J."/>
            <person name="Schneeberger K."/>
            <person name="Spophaly S."/>
        </authorList>
    </citation>
    <scope>NUCLEOTIDE SEQUENCE [LARGE SCALE GENOMIC DNA]</scope>
    <source>
        <strain evidence="4">PruArmRojPasFocal</strain>
    </source>
</reference>
<keyword evidence="2" id="KW-0689">Ribosomal protein</keyword>
<keyword evidence="3" id="KW-0687">Ribonucleoprotein</keyword>
<dbReference type="AlphaFoldDB" id="A0A6J5V2Y4"/>
<dbReference type="Gene3D" id="3.90.1030.10">
    <property type="entry name" value="Ribosomal protein L17"/>
    <property type="match status" value="1"/>
</dbReference>
<evidence type="ECO:0000256" key="1">
    <source>
        <dbReference type="ARBA" id="ARBA00008777"/>
    </source>
</evidence>
<accession>A0A6J5V2Y4</accession>
<dbReference type="GO" id="GO:0006412">
    <property type="term" value="P:translation"/>
    <property type="evidence" value="ECO:0007669"/>
    <property type="project" value="InterPro"/>
</dbReference>
<dbReference type="EMBL" id="CAEKDK010000006">
    <property type="protein sequence ID" value="CAB4281994.1"/>
    <property type="molecule type" value="Genomic_DNA"/>
</dbReference>
<protein>
    <submittedName>
        <fullName evidence="4">Uncharacterized protein</fullName>
    </submittedName>
</protein>
<sequence>MGWARASLFFIPRSQFSLVVARLQWDCKCSCFASSIGTWSMTFLISALPSVASSSSSGLRLRASKVAVLRSFTGLSPPKPLLRTIASPEFSSFEHCFTTIDNGSRVFAMRHGRRVPKLPLTNSGALLQDLTTQLLRHGHIKTTRARAIAMWKYIDKMITLAKDGNSS</sequence>
<dbReference type="SUPFAM" id="SSF64263">
    <property type="entry name" value="Prokaryotic ribosomal protein L17"/>
    <property type="match status" value="1"/>
</dbReference>
<evidence type="ECO:0000256" key="2">
    <source>
        <dbReference type="ARBA" id="ARBA00022980"/>
    </source>
</evidence>
<proteinExistence type="inferred from homology"/>
<evidence type="ECO:0000256" key="3">
    <source>
        <dbReference type="ARBA" id="ARBA00023274"/>
    </source>
</evidence>